<dbReference type="AlphaFoldDB" id="A0A183CJ83"/>
<feature type="compositionally biased region" description="Basic residues" evidence="1">
    <location>
        <begin position="40"/>
        <end position="52"/>
    </location>
</feature>
<organism evidence="2 3">
    <name type="scientific">Globodera pallida</name>
    <name type="common">Potato cyst nematode worm</name>
    <name type="synonym">Heterodera pallida</name>
    <dbReference type="NCBI Taxonomy" id="36090"/>
    <lineage>
        <taxon>Eukaryota</taxon>
        <taxon>Metazoa</taxon>
        <taxon>Ecdysozoa</taxon>
        <taxon>Nematoda</taxon>
        <taxon>Chromadorea</taxon>
        <taxon>Rhabditida</taxon>
        <taxon>Tylenchina</taxon>
        <taxon>Tylenchomorpha</taxon>
        <taxon>Tylenchoidea</taxon>
        <taxon>Heteroderidae</taxon>
        <taxon>Heteroderinae</taxon>
        <taxon>Globodera</taxon>
    </lineage>
</organism>
<protein>
    <submittedName>
        <fullName evidence="3">TIP_N domain-containing protein</fullName>
    </submittedName>
</protein>
<sequence>MPSQAWLMQRMCVGADEDREFDQFGEIGGGDEDDEDDWKRRARKAPNYRRKGPPINGKKFPTASRDFGIRHTGTLRSALTLFPSDLPPALASGSELPNATSRKFEQFTAGRELSPERQSAPPARPPTAGR</sequence>
<reference evidence="2" key="2">
    <citation type="submission" date="2014-05" db="EMBL/GenBank/DDBJ databases">
        <title>The genome and life-stage specific transcriptomes of Globodera pallida elucidate key aspects of plant parasitism by a cyst nematode.</title>
        <authorList>
            <person name="Cotton J.A."/>
            <person name="Lilley C.J."/>
            <person name="Jones L.M."/>
            <person name="Kikuchi T."/>
            <person name="Reid A.J."/>
            <person name="Thorpe P."/>
            <person name="Tsai I.J."/>
            <person name="Beasley H."/>
            <person name="Blok V."/>
            <person name="Cock P.J.A."/>
            <person name="Van den Akker S.E."/>
            <person name="Holroyd N."/>
            <person name="Hunt M."/>
            <person name="Mantelin S."/>
            <person name="Naghra H."/>
            <person name="Pain A."/>
            <person name="Palomares-Rius J.E."/>
            <person name="Zarowiecki M."/>
            <person name="Berriman M."/>
            <person name="Jones J.T."/>
            <person name="Urwin P.E."/>
        </authorList>
    </citation>
    <scope>NUCLEOTIDE SEQUENCE [LARGE SCALE GENOMIC DNA]</scope>
    <source>
        <strain evidence="2">Lindley</strain>
    </source>
</reference>
<evidence type="ECO:0000313" key="3">
    <source>
        <dbReference type="WBParaSite" id="GPLIN_001293900"/>
    </source>
</evidence>
<accession>A0A183CJ83</accession>
<proteinExistence type="predicted"/>
<reference evidence="2" key="1">
    <citation type="submission" date="2013-12" db="EMBL/GenBank/DDBJ databases">
        <authorList>
            <person name="Aslett M."/>
        </authorList>
    </citation>
    <scope>NUCLEOTIDE SEQUENCE [LARGE SCALE GENOMIC DNA]</scope>
    <source>
        <strain evidence="2">Lindley</strain>
    </source>
</reference>
<dbReference type="WBParaSite" id="GPLIN_001293900">
    <property type="protein sequence ID" value="GPLIN_001293900"/>
    <property type="gene ID" value="GPLIN_001293900"/>
</dbReference>
<evidence type="ECO:0000313" key="2">
    <source>
        <dbReference type="Proteomes" id="UP000050741"/>
    </source>
</evidence>
<feature type="region of interest" description="Disordered" evidence="1">
    <location>
        <begin position="21"/>
        <end position="65"/>
    </location>
</feature>
<keyword evidence="2" id="KW-1185">Reference proteome</keyword>
<name>A0A183CJ83_GLOPA</name>
<reference evidence="3" key="3">
    <citation type="submission" date="2016-06" db="UniProtKB">
        <authorList>
            <consortium name="WormBaseParasite"/>
        </authorList>
    </citation>
    <scope>IDENTIFICATION</scope>
</reference>
<evidence type="ECO:0000256" key="1">
    <source>
        <dbReference type="SAM" id="MobiDB-lite"/>
    </source>
</evidence>
<dbReference type="Proteomes" id="UP000050741">
    <property type="component" value="Unassembled WGS sequence"/>
</dbReference>
<feature type="region of interest" description="Disordered" evidence="1">
    <location>
        <begin position="83"/>
        <end position="130"/>
    </location>
</feature>